<keyword evidence="2" id="KW-0106">Calcium</keyword>
<name>A0A8K1FEN5_PYTOL</name>
<dbReference type="PANTHER" id="PTHR45911:SF7">
    <property type="entry name" value="C2 DOMAIN-CONTAINING PROTEIN"/>
    <property type="match status" value="1"/>
</dbReference>
<organism evidence="4 5">
    <name type="scientific">Pythium oligandrum</name>
    <name type="common">Mycoparasitic fungus</name>
    <dbReference type="NCBI Taxonomy" id="41045"/>
    <lineage>
        <taxon>Eukaryota</taxon>
        <taxon>Sar</taxon>
        <taxon>Stramenopiles</taxon>
        <taxon>Oomycota</taxon>
        <taxon>Peronosporomycetes</taxon>
        <taxon>Pythiales</taxon>
        <taxon>Pythiaceae</taxon>
        <taxon>Pythium</taxon>
    </lineage>
</organism>
<dbReference type="Gene3D" id="2.60.40.150">
    <property type="entry name" value="C2 domain"/>
    <property type="match status" value="1"/>
</dbReference>
<dbReference type="GO" id="GO:0046872">
    <property type="term" value="F:metal ion binding"/>
    <property type="evidence" value="ECO:0007669"/>
    <property type="project" value="UniProtKB-KW"/>
</dbReference>
<dbReference type="AlphaFoldDB" id="A0A8K1FEN5"/>
<reference evidence="4" key="1">
    <citation type="submission" date="2019-03" db="EMBL/GenBank/DDBJ databases">
        <title>Long read genome sequence of the mycoparasitic Pythium oligandrum ATCC 38472 isolated from sugarbeet rhizosphere.</title>
        <authorList>
            <person name="Gaulin E."/>
        </authorList>
    </citation>
    <scope>NUCLEOTIDE SEQUENCE</scope>
    <source>
        <strain evidence="4">ATCC 38472_TT</strain>
    </source>
</reference>
<dbReference type="CDD" id="cd00030">
    <property type="entry name" value="C2"/>
    <property type="match status" value="1"/>
</dbReference>
<evidence type="ECO:0000256" key="2">
    <source>
        <dbReference type="ARBA" id="ARBA00022837"/>
    </source>
</evidence>
<keyword evidence="5" id="KW-1185">Reference proteome</keyword>
<sequence length="253" mass="28549">MYTVKVTLSHATKLPASDYNGKSDPYVRFLVDGKEARSSCRNASCDPVWSPHETFEFKINNPQDQFLVVEVYDYDLISKDDILGTLSLPLRHHVVDEETPENSTPCAYTLEPAAAFQSQGFESQIHLAVRVVPLDGADQVLEVWENQTWSMGKGWVSSESGGLLGRRARWSTEDGKDSSETFDKVAPKVPEGYVGAGWSYCVGNGDREGWYYAKGFAGPWYGEKSTLSVVRRRRWENQCTREDKQEGRQSLQF</sequence>
<dbReference type="SUPFAM" id="SSF49562">
    <property type="entry name" value="C2 domain (Calcium/lipid-binding domain, CaLB)"/>
    <property type="match status" value="1"/>
</dbReference>
<dbReference type="Pfam" id="PF00168">
    <property type="entry name" value="C2"/>
    <property type="match status" value="1"/>
</dbReference>
<dbReference type="InterPro" id="IPR006614">
    <property type="entry name" value="Peroxin/Ferlin"/>
</dbReference>
<proteinExistence type="predicted"/>
<dbReference type="OrthoDB" id="67700at2759"/>
<dbReference type="SMART" id="SM00239">
    <property type="entry name" value="C2"/>
    <property type="match status" value="1"/>
</dbReference>
<evidence type="ECO:0000313" key="5">
    <source>
        <dbReference type="Proteomes" id="UP000794436"/>
    </source>
</evidence>
<dbReference type="GO" id="GO:0016020">
    <property type="term" value="C:membrane"/>
    <property type="evidence" value="ECO:0007669"/>
    <property type="project" value="InterPro"/>
</dbReference>
<evidence type="ECO:0000259" key="3">
    <source>
        <dbReference type="PROSITE" id="PS50004"/>
    </source>
</evidence>
<dbReference type="EMBL" id="SPLM01000146">
    <property type="protein sequence ID" value="TMW56023.1"/>
    <property type="molecule type" value="Genomic_DNA"/>
</dbReference>
<dbReference type="PROSITE" id="PS50004">
    <property type="entry name" value="C2"/>
    <property type="match status" value="1"/>
</dbReference>
<dbReference type="Proteomes" id="UP000794436">
    <property type="component" value="Unassembled WGS sequence"/>
</dbReference>
<accession>A0A8K1FEN5</accession>
<feature type="domain" description="C2" evidence="3">
    <location>
        <begin position="1"/>
        <end position="103"/>
    </location>
</feature>
<dbReference type="InterPro" id="IPR000008">
    <property type="entry name" value="C2_dom"/>
</dbReference>
<keyword evidence="1" id="KW-0479">Metal-binding</keyword>
<protein>
    <recommendedName>
        <fullName evidence="3">C2 domain-containing protein</fullName>
    </recommendedName>
</protein>
<evidence type="ECO:0000313" key="4">
    <source>
        <dbReference type="EMBL" id="TMW56023.1"/>
    </source>
</evidence>
<comment type="caution">
    <text evidence="4">The sequence shown here is derived from an EMBL/GenBank/DDBJ whole genome shotgun (WGS) entry which is preliminary data.</text>
</comment>
<dbReference type="SMART" id="SM00694">
    <property type="entry name" value="DysFC"/>
    <property type="match status" value="1"/>
</dbReference>
<dbReference type="PANTHER" id="PTHR45911">
    <property type="entry name" value="C2 DOMAIN-CONTAINING PROTEIN"/>
    <property type="match status" value="1"/>
</dbReference>
<dbReference type="InterPro" id="IPR035892">
    <property type="entry name" value="C2_domain_sf"/>
</dbReference>
<gene>
    <name evidence="4" type="ORF">Poli38472_008671</name>
</gene>
<evidence type="ECO:0000256" key="1">
    <source>
        <dbReference type="ARBA" id="ARBA00022723"/>
    </source>
</evidence>